<organism evidence="1">
    <name type="scientific">Klebsiella pneumoniae</name>
    <dbReference type="NCBI Taxonomy" id="573"/>
    <lineage>
        <taxon>Bacteria</taxon>
        <taxon>Pseudomonadati</taxon>
        <taxon>Pseudomonadota</taxon>
        <taxon>Gammaproteobacteria</taxon>
        <taxon>Enterobacterales</taxon>
        <taxon>Enterobacteriaceae</taxon>
        <taxon>Klebsiella/Raoultella group</taxon>
        <taxon>Klebsiella</taxon>
        <taxon>Klebsiella pneumoniae complex</taxon>
    </lineage>
</organism>
<sequence>MSSGYSPRLRGLSEQFEVSAPGRFVFPPHAGVIGRLYWQNVDGSRIPPLAGVIGKSANIVVYRVGIPPVCGGYRSSSRNSDRQCRYSPRVRGLSVNVLLIYECGDVFPPDCGGYRSKSKIRLFEKWYSPPAYGGYRHEPAHSDAHLLYSPRMRGLSVRLLTENWDLFVFPPHAGVIGEAADGELGPVRIPPARGGYRPTRCPGELAE</sequence>
<keyword evidence="1" id="KW-0614">Plasmid</keyword>
<accession>A0A024HVY8</accession>
<evidence type="ECO:0000313" key="1">
    <source>
        <dbReference type="EMBL" id="CDM79735.1"/>
    </source>
</evidence>
<geneLocation type="plasmid" evidence="1">
    <name>pENVA</name>
</geneLocation>
<dbReference type="AntiFam" id="ANF00057">
    <property type="entry name" value="Translation of E. coli type CRISPR repeat"/>
</dbReference>
<proteinExistence type="predicted"/>
<gene>
    <name evidence="1" type="ORF">PENVA_0119</name>
</gene>
<name>A0A024HVY8_KLEPN</name>
<dbReference type="AlphaFoldDB" id="A0A024HVY8"/>
<dbReference type="EMBL" id="HG918041">
    <property type="protein sequence ID" value="CDM79735.1"/>
    <property type="molecule type" value="Genomic_DNA"/>
</dbReference>
<protein>
    <submittedName>
        <fullName evidence="1">Uncharacterized protein</fullName>
    </submittedName>
</protein>
<reference evidence="1" key="1">
    <citation type="journal article" date="2014" name="Antimicrob. Agents Chemother.">
        <title>IncH-Type Plasmid Harboring blaCTX-M-15, blaDHA-1, and qnrB4 Genes Recovered from Animal Isolates.</title>
        <authorList>
            <person name="Schluter A."/>
            <person name="Nordmann P."/>
            <person name="Bonnin R.A."/>
            <person name="Millemann Y."/>
            <person name="Eikmeyer F.G."/>
            <person name="Wibberg D."/>
            <person name="Puhler A."/>
            <person name="Poirel L."/>
        </authorList>
    </citation>
    <scope>NUCLEOTIDE SEQUENCE [LARGE SCALE GENOMIC DNA]</scope>
    <source>
        <strain evidence="1">Kp15</strain>
        <plasmid evidence="1">pENVA</plasmid>
    </source>
</reference>